<dbReference type="InterPro" id="IPR002110">
    <property type="entry name" value="Ankyrin_rpt"/>
</dbReference>
<dbReference type="PROSITE" id="PS50088">
    <property type="entry name" value="ANK_REPEAT"/>
    <property type="match status" value="1"/>
</dbReference>
<keyword evidence="6" id="KW-1185">Reference proteome</keyword>
<dbReference type="Proteomes" id="UP001595812">
    <property type="component" value="Unassembled WGS sequence"/>
</dbReference>
<evidence type="ECO:0000256" key="4">
    <source>
        <dbReference type="SAM" id="SignalP"/>
    </source>
</evidence>
<feature type="chain" id="PRO_5045455906" evidence="4">
    <location>
        <begin position="22"/>
        <end position="130"/>
    </location>
</feature>
<feature type="signal peptide" evidence="4">
    <location>
        <begin position="1"/>
        <end position="21"/>
    </location>
</feature>
<keyword evidence="4" id="KW-0732">Signal</keyword>
<evidence type="ECO:0000256" key="2">
    <source>
        <dbReference type="ARBA" id="ARBA00023043"/>
    </source>
</evidence>
<proteinExistence type="predicted"/>
<feature type="repeat" description="ANK" evidence="3">
    <location>
        <begin position="70"/>
        <end position="102"/>
    </location>
</feature>
<dbReference type="EMBL" id="JBHSAT010000004">
    <property type="protein sequence ID" value="MFC3876938.1"/>
    <property type="molecule type" value="Genomic_DNA"/>
</dbReference>
<gene>
    <name evidence="5" type="ORF">ACFOSX_06800</name>
</gene>
<dbReference type="Gene3D" id="1.25.40.20">
    <property type="entry name" value="Ankyrin repeat-containing domain"/>
    <property type="match status" value="1"/>
</dbReference>
<comment type="caution">
    <text evidence="5">The sequence shown here is derived from an EMBL/GenBank/DDBJ whole genome shotgun (WGS) entry which is preliminary data.</text>
</comment>
<accession>A0ABV8AG51</accession>
<reference evidence="6" key="1">
    <citation type="journal article" date="2019" name="Int. J. Syst. Evol. Microbiol.">
        <title>The Global Catalogue of Microorganisms (GCM) 10K type strain sequencing project: providing services to taxonomists for standard genome sequencing and annotation.</title>
        <authorList>
            <consortium name="The Broad Institute Genomics Platform"/>
            <consortium name="The Broad Institute Genome Sequencing Center for Infectious Disease"/>
            <person name="Wu L."/>
            <person name="Ma J."/>
        </authorList>
    </citation>
    <scope>NUCLEOTIDE SEQUENCE [LARGE SCALE GENOMIC DNA]</scope>
    <source>
        <strain evidence="6">CECT 8979</strain>
    </source>
</reference>
<evidence type="ECO:0000313" key="5">
    <source>
        <dbReference type="EMBL" id="MFC3876938.1"/>
    </source>
</evidence>
<keyword evidence="2 3" id="KW-0040">ANK repeat</keyword>
<dbReference type="InterPro" id="IPR036770">
    <property type="entry name" value="Ankyrin_rpt-contain_sf"/>
</dbReference>
<dbReference type="PROSITE" id="PS50297">
    <property type="entry name" value="ANK_REP_REGION"/>
    <property type="match status" value="1"/>
</dbReference>
<organism evidence="5 6">
    <name type="scientific">Winogradskyella maritima</name>
    <dbReference type="NCBI Taxonomy" id="1517766"/>
    <lineage>
        <taxon>Bacteria</taxon>
        <taxon>Pseudomonadati</taxon>
        <taxon>Bacteroidota</taxon>
        <taxon>Flavobacteriia</taxon>
        <taxon>Flavobacteriales</taxon>
        <taxon>Flavobacteriaceae</taxon>
        <taxon>Winogradskyella</taxon>
    </lineage>
</organism>
<dbReference type="PANTHER" id="PTHR24173:SF74">
    <property type="entry name" value="ANKYRIN REPEAT DOMAIN-CONTAINING PROTEIN 16"/>
    <property type="match status" value="1"/>
</dbReference>
<dbReference type="Pfam" id="PF12796">
    <property type="entry name" value="Ank_2"/>
    <property type="match status" value="1"/>
</dbReference>
<protein>
    <submittedName>
        <fullName evidence="5">Ankyrin repeat domain-containing protein</fullName>
    </submittedName>
</protein>
<evidence type="ECO:0000256" key="3">
    <source>
        <dbReference type="PROSITE-ProRule" id="PRU00023"/>
    </source>
</evidence>
<keyword evidence="1" id="KW-0677">Repeat</keyword>
<dbReference type="SUPFAM" id="SSF48403">
    <property type="entry name" value="Ankyrin repeat"/>
    <property type="match status" value="1"/>
</dbReference>
<dbReference type="PANTHER" id="PTHR24173">
    <property type="entry name" value="ANKYRIN REPEAT CONTAINING"/>
    <property type="match status" value="1"/>
</dbReference>
<dbReference type="SMART" id="SM00248">
    <property type="entry name" value="ANK"/>
    <property type="match status" value="2"/>
</dbReference>
<dbReference type="RefSeq" id="WP_386098315.1">
    <property type="nucleotide sequence ID" value="NZ_JBHSAT010000004.1"/>
</dbReference>
<name>A0ABV8AG51_9FLAO</name>
<evidence type="ECO:0000313" key="6">
    <source>
        <dbReference type="Proteomes" id="UP001595812"/>
    </source>
</evidence>
<evidence type="ECO:0000256" key="1">
    <source>
        <dbReference type="ARBA" id="ARBA00022737"/>
    </source>
</evidence>
<sequence>MKKTSIILALALGLFTISVNANEILTETSSTELVSPISEVSALCKAAATGDIDTVKQLIANGNKLDVKSNGMLPIHYAAKYNRVEVIKVLITAGSDVHTLCDKGYSALRHAEKTNAKDAALFLKRFKKAS</sequence>